<keyword evidence="5" id="KW-1185">Reference proteome</keyword>
<proteinExistence type="predicted"/>
<dbReference type="Gene3D" id="2.60.110.10">
    <property type="entry name" value="Thaumatin"/>
    <property type="match status" value="1"/>
</dbReference>
<dbReference type="SUPFAM" id="SSF49870">
    <property type="entry name" value="Osmotin, thaumatin-like protein"/>
    <property type="match status" value="1"/>
</dbReference>
<accession>A0A180GHZ2</accession>
<evidence type="ECO:0000256" key="1">
    <source>
        <dbReference type="PIRSR" id="PIRSR002703-1"/>
    </source>
</evidence>
<dbReference type="EMBL" id="ADAS02000072">
    <property type="protein sequence ID" value="OAV91942.1"/>
    <property type="molecule type" value="Genomic_DNA"/>
</dbReference>
<dbReference type="Proteomes" id="UP000005240">
    <property type="component" value="Unassembled WGS sequence"/>
</dbReference>
<keyword evidence="1" id="KW-1015">Disulfide bond</keyword>
<organism evidence="3">
    <name type="scientific">Puccinia triticina (isolate 1-1 / race 1 (BBBD))</name>
    <name type="common">Brown leaf rust fungus</name>
    <dbReference type="NCBI Taxonomy" id="630390"/>
    <lineage>
        <taxon>Eukaryota</taxon>
        <taxon>Fungi</taxon>
        <taxon>Dikarya</taxon>
        <taxon>Basidiomycota</taxon>
        <taxon>Pucciniomycotina</taxon>
        <taxon>Pucciniomycetes</taxon>
        <taxon>Pucciniales</taxon>
        <taxon>Pucciniaceae</taxon>
        <taxon>Puccinia</taxon>
    </lineage>
</organism>
<protein>
    <recommendedName>
        <fullName evidence="6">Thaumatin-like protein</fullName>
    </recommendedName>
</protein>
<feature type="disulfide bond" evidence="1">
    <location>
        <begin position="95"/>
        <end position="101"/>
    </location>
</feature>
<feature type="disulfide bond" evidence="1">
    <location>
        <begin position="80"/>
        <end position="90"/>
    </location>
</feature>
<dbReference type="InterPro" id="IPR037176">
    <property type="entry name" value="Osmotin/thaumatin-like_sf"/>
</dbReference>
<feature type="disulfide bond" evidence="1">
    <location>
        <begin position="198"/>
        <end position="208"/>
    </location>
</feature>
<dbReference type="InterPro" id="IPR001938">
    <property type="entry name" value="Thaumatin"/>
</dbReference>
<feature type="signal peptide" evidence="2">
    <location>
        <begin position="1"/>
        <end position="20"/>
    </location>
</feature>
<reference evidence="4" key="4">
    <citation type="submission" date="2025-05" db="UniProtKB">
        <authorList>
            <consortium name="EnsemblFungi"/>
        </authorList>
    </citation>
    <scope>IDENTIFICATION</scope>
    <source>
        <strain evidence="4">isolate 1-1 / race 1 (BBBD)</strain>
    </source>
</reference>
<reference evidence="3" key="1">
    <citation type="submission" date="2009-11" db="EMBL/GenBank/DDBJ databases">
        <authorList>
            <consortium name="The Broad Institute Genome Sequencing Platform"/>
            <person name="Ward D."/>
            <person name="Feldgarden M."/>
            <person name="Earl A."/>
            <person name="Young S.K."/>
            <person name="Zeng Q."/>
            <person name="Koehrsen M."/>
            <person name="Alvarado L."/>
            <person name="Berlin A."/>
            <person name="Bochicchio J."/>
            <person name="Borenstein D."/>
            <person name="Chapman S.B."/>
            <person name="Chen Z."/>
            <person name="Engels R."/>
            <person name="Freedman E."/>
            <person name="Gellesch M."/>
            <person name="Goldberg J."/>
            <person name="Griggs A."/>
            <person name="Gujja S."/>
            <person name="Heilman E."/>
            <person name="Heiman D."/>
            <person name="Hepburn T."/>
            <person name="Howarth C."/>
            <person name="Jen D."/>
            <person name="Larson L."/>
            <person name="Lewis B."/>
            <person name="Mehta T."/>
            <person name="Park D."/>
            <person name="Pearson M."/>
            <person name="Roberts A."/>
            <person name="Saif S."/>
            <person name="Shea T."/>
            <person name="Shenoy N."/>
            <person name="Sisk P."/>
            <person name="Stolte C."/>
            <person name="Sykes S."/>
            <person name="Thomson T."/>
            <person name="Walk T."/>
            <person name="White J."/>
            <person name="Yandava C."/>
            <person name="Izard J."/>
            <person name="Baranova O.V."/>
            <person name="Blanton J.M."/>
            <person name="Tanner A.C."/>
            <person name="Dewhirst F.E."/>
            <person name="Haas B."/>
            <person name="Nusbaum C."/>
            <person name="Birren B."/>
        </authorList>
    </citation>
    <scope>NUCLEOTIDE SEQUENCE [LARGE SCALE GENOMIC DNA]</scope>
    <source>
        <strain evidence="3">1-1 BBBD Race 1</strain>
    </source>
</reference>
<evidence type="ECO:0000313" key="3">
    <source>
        <dbReference type="EMBL" id="OAV91942.1"/>
    </source>
</evidence>
<evidence type="ECO:0008006" key="6">
    <source>
        <dbReference type="Google" id="ProtNLM"/>
    </source>
</evidence>
<feature type="disulfide bond" evidence="1">
    <location>
        <begin position="183"/>
        <end position="197"/>
    </location>
</feature>
<evidence type="ECO:0000256" key="2">
    <source>
        <dbReference type="SAM" id="SignalP"/>
    </source>
</evidence>
<dbReference type="VEuPathDB" id="FungiDB:PTTG_07395"/>
<dbReference type="AlphaFoldDB" id="A0A180GHZ2"/>
<dbReference type="OrthoDB" id="2495071at2759"/>
<reference evidence="4 5" key="3">
    <citation type="journal article" date="2017" name="G3 (Bethesda)">
        <title>Comparative analysis highlights variable genome content of wheat rusts and divergence of the mating loci.</title>
        <authorList>
            <person name="Cuomo C.A."/>
            <person name="Bakkeren G."/>
            <person name="Khalil H.B."/>
            <person name="Panwar V."/>
            <person name="Joly D."/>
            <person name="Linning R."/>
            <person name="Sakthikumar S."/>
            <person name="Song X."/>
            <person name="Adiconis X."/>
            <person name="Fan L."/>
            <person name="Goldberg J.M."/>
            <person name="Levin J.Z."/>
            <person name="Young S."/>
            <person name="Zeng Q."/>
            <person name="Anikster Y."/>
            <person name="Bruce M."/>
            <person name="Wang M."/>
            <person name="Yin C."/>
            <person name="McCallum B."/>
            <person name="Szabo L.J."/>
            <person name="Hulbert S."/>
            <person name="Chen X."/>
            <person name="Fellers J.P."/>
        </authorList>
    </citation>
    <scope>NUCLEOTIDE SEQUENCE</scope>
    <source>
        <strain evidence="5">Isolate 1-1 / race 1 (BBBD)</strain>
        <strain evidence="4">isolate 1-1 / race 1 (BBBD)</strain>
    </source>
</reference>
<dbReference type="PRINTS" id="PR00347">
    <property type="entry name" value="THAUMATIN"/>
</dbReference>
<keyword evidence="2" id="KW-0732">Signal</keyword>
<dbReference type="PANTHER" id="PTHR31048">
    <property type="entry name" value="OS03G0233200 PROTEIN"/>
    <property type="match status" value="1"/>
</dbReference>
<evidence type="ECO:0000313" key="5">
    <source>
        <dbReference type="Proteomes" id="UP000005240"/>
    </source>
</evidence>
<gene>
    <name evidence="3" type="ORF">PTTG_07395</name>
</gene>
<feature type="disulfide bond" evidence="1">
    <location>
        <begin position="162"/>
        <end position="179"/>
    </location>
</feature>
<name>A0A180GHZ2_PUCT1</name>
<reference evidence="3" key="2">
    <citation type="submission" date="2016-05" db="EMBL/GenBank/DDBJ databases">
        <title>Comparative analysis highlights variable genome content of wheat rusts and divergence of the mating loci.</title>
        <authorList>
            <person name="Cuomo C.A."/>
            <person name="Bakkeren G."/>
            <person name="Szabo L."/>
            <person name="Khalil H."/>
            <person name="Joly D."/>
            <person name="Goldberg J."/>
            <person name="Young S."/>
            <person name="Zeng Q."/>
            <person name="Fellers J."/>
        </authorList>
    </citation>
    <scope>NUCLEOTIDE SEQUENCE [LARGE SCALE GENOMIC DNA]</scope>
    <source>
        <strain evidence="3">1-1 BBBD Race 1</strain>
    </source>
</reference>
<dbReference type="PIRSF" id="PIRSF002703">
    <property type="entry name" value="Thaumatin"/>
    <property type="match status" value="1"/>
</dbReference>
<dbReference type="Pfam" id="PF00314">
    <property type="entry name" value="Thaumatin"/>
    <property type="match status" value="1"/>
</dbReference>
<sequence>MKPIIAVSVAQLCFASGILGRTFTVRNNCPLTIWPAYFTNPDSPTQLTSQAAGWEAPRDSQASFQVPDGWAGRFWGRRNCDFSRPGPTSCATGGCNGGLVCDASTGSGVRDSGDSGRVKLNGEGEKDFYDISNVDGYNLPVSISNNKECPAPTCRPDLNPDCPDERMKVKDAEGVVIGCLSACQANLDGTHDDSANCCTGSHDRPDTCPPNGVQHYDYFKGLAAIFLYATIFI</sequence>
<dbReference type="PROSITE" id="PS51367">
    <property type="entry name" value="THAUMATIN_2"/>
    <property type="match status" value="1"/>
</dbReference>
<dbReference type="EnsemblFungi" id="PTTG_07395-t43_1">
    <property type="protein sequence ID" value="PTTG_07395-t43_1-p1"/>
    <property type="gene ID" value="PTTG_07395"/>
</dbReference>
<feature type="chain" id="PRO_5008109931" description="Thaumatin-like protein" evidence="2">
    <location>
        <begin position="21"/>
        <end position="233"/>
    </location>
</feature>
<dbReference type="SMART" id="SM00205">
    <property type="entry name" value="THN"/>
    <property type="match status" value="1"/>
</dbReference>
<evidence type="ECO:0000313" key="4">
    <source>
        <dbReference type="EnsemblFungi" id="PTTG_07395-t43_1-p1"/>
    </source>
</evidence>